<sequence length="104" mass="12187">MAFISWLQRTSIIRHKLDDARVHISGQNTRHKAIKCDRLVLEHGLRRGLERDQDYAMNYSNKLWAKIHPQMTDKAVIDLKLSSLRGKQVVQAEKSHYKHILENS</sequence>
<protein>
    <submittedName>
        <fullName evidence="1">Uncharacterized protein</fullName>
    </submittedName>
</protein>
<dbReference type="AlphaFoldDB" id="A0A139ISG7"/>
<dbReference type="EMBL" id="LFZO01000017">
    <property type="protein sequence ID" value="KXT17649.1"/>
    <property type="molecule type" value="Genomic_DNA"/>
</dbReference>
<organism evidence="1 2">
    <name type="scientific">Pseudocercospora musae</name>
    <dbReference type="NCBI Taxonomy" id="113226"/>
    <lineage>
        <taxon>Eukaryota</taxon>
        <taxon>Fungi</taxon>
        <taxon>Dikarya</taxon>
        <taxon>Ascomycota</taxon>
        <taxon>Pezizomycotina</taxon>
        <taxon>Dothideomycetes</taxon>
        <taxon>Dothideomycetidae</taxon>
        <taxon>Mycosphaerellales</taxon>
        <taxon>Mycosphaerellaceae</taxon>
        <taxon>Pseudocercospora</taxon>
    </lineage>
</organism>
<comment type="caution">
    <text evidence="1">The sequence shown here is derived from an EMBL/GenBank/DDBJ whole genome shotgun (WGS) entry which is preliminary data.</text>
</comment>
<evidence type="ECO:0000313" key="2">
    <source>
        <dbReference type="Proteomes" id="UP000073492"/>
    </source>
</evidence>
<proteinExistence type="predicted"/>
<name>A0A139ISG7_9PEZI</name>
<accession>A0A139ISG7</accession>
<evidence type="ECO:0000313" key="1">
    <source>
        <dbReference type="EMBL" id="KXT17645.1"/>
    </source>
</evidence>
<gene>
    <name evidence="1" type="ORF">AC579_10117</name>
</gene>
<dbReference type="EMBL" id="LFZO01000017">
    <property type="protein sequence ID" value="KXT17645.1"/>
    <property type="molecule type" value="Genomic_DNA"/>
</dbReference>
<keyword evidence="2" id="KW-1185">Reference proteome</keyword>
<reference evidence="1 2" key="1">
    <citation type="submission" date="2015-07" db="EMBL/GenBank/DDBJ databases">
        <title>Comparative genomics of the Sigatoka disease complex on banana suggests a link between parallel evolutionary changes in Pseudocercospora fijiensis and Pseudocercospora eumusae and increased virulence on the banana host.</title>
        <authorList>
            <person name="Chang T.-C."/>
            <person name="Salvucci A."/>
            <person name="Crous P.W."/>
            <person name="Stergiopoulos I."/>
        </authorList>
    </citation>
    <scope>NUCLEOTIDE SEQUENCE [LARGE SCALE GENOMIC DNA]</scope>
    <source>
        <strain evidence="1 2">CBS 116634</strain>
    </source>
</reference>
<dbReference type="OrthoDB" id="4426556at2759"/>
<dbReference type="Proteomes" id="UP000073492">
    <property type="component" value="Unassembled WGS sequence"/>
</dbReference>